<evidence type="ECO:0000313" key="4">
    <source>
        <dbReference type="Proteomes" id="UP000000759"/>
    </source>
</evidence>
<proteinExistence type="predicted"/>
<dbReference type="GeneID" id="7195328"/>
<dbReference type="InParanoid" id="B7G9H9"/>
<sequence length="201" mass="21635">MTNHSHPLVTVLVLLLSGVFYTATAQVALCLTVEDCIQESPLTCQEWIDSMESWDGECCSFQDVTDDSEVQCRLTIVGSCRWIDPLLACAPDATVCIYGGTVYEVVDTNETCPESVYSPFQGLEAPTAAPIDNRDTVAPTEVMGVPYVNETETPALDSPLPSNESDSSNASTQTSSARGICTRRNALASFVSAAVLYTFLN</sequence>
<feature type="compositionally biased region" description="Low complexity" evidence="1">
    <location>
        <begin position="165"/>
        <end position="176"/>
    </location>
</feature>
<feature type="region of interest" description="Disordered" evidence="1">
    <location>
        <begin position="151"/>
        <end position="176"/>
    </location>
</feature>
<accession>B7G9H9</accession>
<dbReference type="KEGG" id="pti:PHATRDRAFT_49103"/>
<reference evidence="3 4" key="1">
    <citation type="journal article" date="2008" name="Nature">
        <title>The Phaeodactylum genome reveals the evolutionary history of diatom genomes.</title>
        <authorList>
            <person name="Bowler C."/>
            <person name="Allen A.E."/>
            <person name="Badger J.H."/>
            <person name="Grimwood J."/>
            <person name="Jabbari K."/>
            <person name="Kuo A."/>
            <person name="Maheswari U."/>
            <person name="Martens C."/>
            <person name="Maumus F."/>
            <person name="Otillar R.P."/>
            <person name="Rayko E."/>
            <person name="Salamov A."/>
            <person name="Vandepoele K."/>
            <person name="Beszteri B."/>
            <person name="Gruber A."/>
            <person name="Heijde M."/>
            <person name="Katinka M."/>
            <person name="Mock T."/>
            <person name="Valentin K."/>
            <person name="Verret F."/>
            <person name="Berges J.A."/>
            <person name="Brownlee C."/>
            <person name="Cadoret J.P."/>
            <person name="Chiovitti A."/>
            <person name="Choi C.J."/>
            <person name="Coesel S."/>
            <person name="De Martino A."/>
            <person name="Detter J.C."/>
            <person name="Durkin C."/>
            <person name="Falciatore A."/>
            <person name="Fournet J."/>
            <person name="Haruta M."/>
            <person name="Huysman M.J."/>
            <person name="Jenkins B.D."/>
            <person name="Jiroutova K."/>
            <person name="Jorgensen R.E."/>
            <person name="Joubert Y."/>
            <person name="Kaplan A."/>
            <person name="Kroger N."/>
            <person name="Kroth P.G."/>
            <person name="La Roche J."/>
            <person name="Lindquist E."/>
            <person name="Lommer M."/>
            <person name="Martin-Jezequel V."/>
            <person name="Lopez P.J."/>
            <person name="Lucas S."/>
            <person name="Mangogna M."/>
            <person name="McGinnis K."/>
            <person name="Medlin L.K."/>
            <person name="Montsant A."/>
            <person name="Oudot-Le Secq M.P."/>
            <person name="Napoli C."/>
            <person name="Obornik M."/>
            <person name="Parker M.S."/>
            <person name="Petit J.L."/>
            <person name="Porcel B.M."/>
            <person name="Poulsen N."/>
            <person name="Robison M."/>
            <person name="Rychlewski L."/>
            <person name="Rynearson T.A."/>
            <person name="Schmutz J."/>
            <person name="Shapiro H."/>
            <person name="Siaut M."/>
            <person name="Stanley M."/>
            <person name="Sussman M.R."/>
            <person name="Taylor A.R."/>
            <person name="Vardi A."/>
            <person name="von Dassow P."/>
            <person name="Vyverman W."/>
            <person name="Willis A."/>
            <person name="Wyrwicz L.S."/>
            <person name="Rokhsar D.S."/>
            <person name="Weissenbach J."/>
            <person name="Armbrust E.V."/>
            <person name="Green B.R."/>
            <person name="Van de Peer Y."/>
            <person name="Grigoriev I.V."/>
        </authorList>
    </citation>
    <scope>NUCLEOTIDE SEQUENCE [LARGE SCALE GENOMIC DNA]</scope>
    <source>
        <strain evidence="3 4">CCAP 1055/1</strain>
    </source>
</reference>
<keyword evidence="4" id="KW-1185">Reference proteome</keyword>
<dbReference type="HOGENOM" id="CLU_1362722_0_0_1"/>
<name>B7G9H9_PHATC</name>
<evidence type="ECO:0000256" key="1">
    <source>
        <dbReference type="SAM" id="MobiDB-lite"/>
    </source>
</evidence>
<reference evidence="4" key="2">
    <citation type="submission" date="2008-08" db="EMBL/GenBank/DDBJ databases">
        <authorList>
            <consortium name="Diatom Consortium"/>
            <person name="Grigoriev I."/>
            <person name="Grimwood J."/>
            <person name="Kuo A."/>
            <person name="Otillar R.P."/>
            <person name="Salamov A."/>
            <person name="Detter J.C."/>
            <person name="Lindquist E."/>
            <person name="Shapiro H."/>
            <person name="Lucas S."/>
            <person name="Glavina del Rio T."/>
            <person name="Pitluck S."/>
            <person name="Rokhsar D."/>
            <person name="Bowler C."/>
        </authorList>
    </citation>
    <scope>GENOME REANNOTATION</scope>
    <source>
        <strain evidence="4">CCAP 1055/1</strain>
    </source>
</reference>
<feature type="chain" id="PRO_5002855975" evidence="2">
    <location>
        <begin position="26"/>
        <end position="201"/>
    </location>
</feature>
<dbReference type="AlphaFoldDB" id="B7G9H9"/>
<evidence type="ECO:0000256" key="2">
    <source>
        <dbReference type="SAM" id="SignalP"/>
    </source>
</evidence>
<dbReference type="PaxDb" id="2850-Phatr49103"/>
<gene>
    <name evidence="3" type="ORF">PHATRDRAFT_49103</name>
</gene>
<dbReference type="RefSeq" id="XP_002183775.1">
    <property type="nucleotide sequence ID" value="XM_002183739.1"/>
</dbReference>
<keyword evidence="2" id="KW-0732">Signal</keyword>
<protein>
    <submittedName>
        <fullName evidence="3">Uncharacterized protein</fullName>
    </submittedName>
</protein>
<evidence type="ECO:0000313" key="3">
    <source>
        <dbReference type="EMBL" id="EEC44957.1"/>
    </source>
</evidence>
<feature type="signal peptide" evidence="2">
    <location>
        <begin position="1"/>
        <end position="25"/>
    </location>
</feature>
<dbReference type="EMBL" id="CM000622">
    <property type="protein sequence ID" value="EEC44957.1"/>
    <property type="molecule type" value="Genomic_DNA"/>
</dbReference>
<dbReference type="Proteomes" id="UP000000759">
    <property type="component" value="Chromosome 20"/>
</dbReference>
<organism evidence="3 4">
    <name type="scientific">Phaeodactylum tricornutum (strain CCAP 1055/1)</name>
    <dbReference type="NCBI Taxonomy" id="556484"/>
    <lineage>
        <taxon>Eukaryota</taxon>
        <taxon>Sar</taxon>
        <taxon>Stramenopiles</taxon>
        <taxon>Ochrophyta</taxon>
        <taxon>Bacillariophyta</taxon>
        <taxon>Bacillariophyceae</taxon>
        <taxon>Bacillariophycidae</taxon>
        <taxon>Naviculales</taxon>
        <taxon>Phaeodactylaceae</taxon>
        <taxon>Phaeodactylum</taxon>
    </lineage>
</organism>